<evidence type="ECO:0000313" key="3">
    <source>
        <dbReference type="Proteomes" id="UP000264353"/>
    </source>
</evidence>
<organism evidence="2 3">
    <name type="scientific">Brassica campestris</name>
    <name type="common">Field mustard</name>
    <dbReference type="NCBI Taxonomy" id="3711"/>
    <lineage>
        <taxon>Eukaryota</taxon>
        <taxon>Viridiplantae</taxon>
        <taxon>Streptophyta</taxon>
        <taxon>Embryophyta</taxon>
        <taxon>Tracheophyta</taxon>
        <taxon>Spermatophyta</taxon>
        <taxon>Magnoliopsida</taxon>
        <taxon>eudicotyledons</taxon>
        <taxon>Gunneridae</taxon>
        <taxon>Pentapetalae</taxon>
        <taxon>rosids</taxon>
        <taxon>malvids</taxon>
        <taxon>Brassicales</taxon>
        <taxon>Brassicaceae</taxon>
        <taxon>Brassiceae</taxon>
        <taxon>Brassica</taxon>
    </lineage>
</organism>
<reference evidence="2 3" key="1">
    <citation type="submission" date="2018-06" db="EMBL/GenBank/DDBJ databases">
        <title>WGS assembly of Brassica rapa FPsc.</title>
        <authorList>
            <person name="Bowman J."/>
            <person name="Kohchi T."/>
            <person name="Yamato K."/>
            <person name="Jenkins J."/>
            <person name="Shu S."/>
            <person name="Ishizaki K."/>
            <person name="Yamaoka S."/>
            <person name="Nishihama R."/>
            <person name="Nakamura Y."/>
            <person name="Berger F."/>
            <person name="Adam C."/>
            <person name="Aki S."/>
            <person name="Althoff F."/>
            <person name="Araki T."/>
            <person name="Arteaga-Vazquez M."/>
            <person name="Balasubrmanian S."/>
            <person name="Bauer D."/>
            <person name="Boehm C."/>
            <person name="Briginshaw L."/>
            <person name="Caballero-Perez J."/>
            <person name="Catarino B."/>
            <person name="Chen F."/>
            <person name="Chiyoda S."/>
            <person name="Chovatia M."/>
            <person name="Davies K."/>
            <person name="Delmans M."/>
            <person name="Demura T."/>
            <person name="Dierschke T."/>
            <person name="Dolan L."/>
            <person name="Dorantes-Acosta A."/>
            <person name="Eklund D."/>
            <person name="Florent S."/>
            <person name="Flores-Sandoval E."/>
            <person name="Fujiyama A."/>
            <person name="Fukuzawa H."/>
            <person name="Galik B."/>
            <person name="Grimanelli D."/>
            <person name="Grimwood J."/>
            <person name="Grossniklaus U."/>
            <person name="Hamada T."/>
            <person name="Haseloff J."/>
            <person name="Hetherington A."/>
            <person name="Higo A."/>
            <person name="Hirakawa Y."/>
            <person name="Hundley H."/>
            <person name="Ikeda Y."/>
            <person name="Inoue K."/>
            <person name="Inoue S."/>
            <person name="Ishida S."/>
            <person name="Jia Q."/>
            <person name="Kakita M."/>
            <person name="Kanazawa T."/>
            <person name="Kawai Y."/>
            <person name="Kawashima T."/>
            <person name="Kennedy M."/>
            <person name="Kinose K."/>
            <person name="Kinoshita T."/>
            <person name="Kohara Y."/>
            <person name="Koide E."/>
            <person name="Komatsu K."/>
            <person name="Kopischke S."/>
            <person name="Kubo M."/>
            <person name="Kyozuka J."/>
            <person name="Lagercrantz U."/>
            <person name="Lin S."/>
            <person name="Lindquist E."/>
            <person name="Lipzen A."/>
            <person name="Lu C."/>
            <person name="Luna E."/>
            <person name="Martienssen R."/>
            <person name="Minamino N."/>
            <person name="Mizutani M."/>
            <person name="Mizutani M."/>
            <person name="Mochizuki N."/>
            <person name="Monte I."/>
            <person name="Mosher R."/>
            <person name="Nagasaki H."/>
            <person name="Nakagami H."/>
            <person name="Naramoto S."/>
            <person name="Nishitani K."/>
            <person name="Ohtani M."/>
            <person name="Okamoto T."/>
            <person name="Okumura M."/>
            <person name="Phillips J."/>
            <person name="Pollak B."/>
            <person name="Reinders A."/>
            <person name="Roevekamp M."/>
            <person name="Sano R."/>
            <person name="Sawa S."/>
            <person name="Schmid M."/>
            <person name="Shirakawa M."/>
            <person name="Solano R."/>
            <person name="Spunde A."/>
            <person name="Suetsugu N."/>
            <person name="Sugano S."/>
            <person name="Sugiyama A."/>
            <person name="Sun R."/>
            <person name="Suzuki Y."/>
            <person name="Takenaka M."/>
            <person name="Takezawa D."/>
            <person name="Tomogane H."/>
            <person name="Tsuzuki M."/>
            <person name="Ueda T."/>
            <person name="Umeda M."/>
            <person name="Ward J."/>
            <person name="Watanabe Y."/>
            <person name="Yazaki K."/>
            <person name="Yokoyama R."/>
            <person name="Yoshitake Y."/>
            <person name="Yotsui I."/>
            <person name="Zachgo S."/>
            <person name="Schmutz J."/>
        </authorList>
    </citation>
    <scope>NUCLEOTIDE SEQUENCE [LARGE SCALE GENOMIC DNA]</scope>
    <source>
        <strain evidence="3">cv. B-3</strain>
    </source>
</reference>
<accession>A0A398AE75</accession>
<dbReference type="EMBL" id="CM010629">
    <property type="protein sequence ID" value="RID73960.1"/>
    <property type="molecule type" value="Genomic_DNA"/>
</dbReference>
<evidence type="ECO:0000313" key="2">
    <source>
        <dbReference type="EMBL" id="RID73960.1"/>
    </source>
</evidence>
<dbReference type="Proteomes" id="UP000264353">
    <property type="component" value="Chromosome A2"/>
</dbReference>
<feature type="region of interest" description="Disordered" evidence="1">
    <location>
        <begin position="1"/>
        <end position="26"/>
    </location>
</feature>
<dbReference type="AlphaFoldDB" id="A0A398AE75"/>
<name>A0A398AE75_BRACM</name>
<gene>
    <name evidence="2" type="ORF">BRARA_B01080</name>
</gene>
<protein>
    <submittedName>
        <fullName evidence="2">Uncharacterized protein</fullName>
    </submittedName>
</protein>
<proteinExistence type="predicted"/>
<sequence length="90" mass="10008">MDGDSYGDSQTAIPHGDVPNRTDPSSKIFNPSLHLAFEEIRLSSFVSQSREPTTEISSAVPLTPILTYHERRSRLLLSLEPSKMIISPKL</sequence>
<evidence type="ECO:0000256" key="1">
    <source>
        <dbReference type="SAM" id="MobiDB-lite"/>
    </source>
</evidence>